<dbReference type="AlphaFoldDB" id="A0A5C6S7N3"/>
<dbReference type="Proteomes" id="UP000321562">
    <property type="component" value="Unassembled WGS sequence"/>
</dbReference>
<dbReference type="EMBL" id="VOPL01000001">
    <property type="protein sequence ID" value="TXB70456.1"/>
    <property type="molecule type" value="Genomic_DNA"/>
</dbReference>
<organism evidence="2 3">
    <name type="scientific">Paracoccus aurantiacus</name>
    <dbReference type="NCBI Taxonomy" id="2599412"/>
    <lineage>
        <taxon>Bacteria</taxon>
        <taxon>Pseudomonadati</taxon>
        <taxon>Pseudomonadota</taxon>
        <taxon>Alphaproteobacteria</taxon>
        <taxon>Rhodobacterales</taxon>
        <taxon>Paracoccaceae</taxon>
        <taxon>Paracoccus</taxon>
    </lineage>
</organism>
<feature type="signal peptide" evidence="1">
    <location>
        <begin position="1"/>
        <end position="19"/>
    </location>
</feature>
<keyword evidence="1" id="KW-0732">Signal</keyword>
<proteinExistence type="predicted"/>
<accession>A0A5C6S7N3</accession>
<comment type="caution">
    <text evidence="2">The sequence shown here is derived from an EMBL/GenBank/DDBJ whole genome shotgun (WGS) entry which is preliminary data.</text>
</comment>
<keyword evidence="3" id="KW-1185">Reference proteome</keyword>
<dbReference type="OrthoDB" id="9153930at2"/>
<feature type="chain" id="PRO_5022714204" evidence="1">
    <location>
        <begin position="20"/>
        <end position="204"/>
    </location>
</feature>
<protein>
    <submittedName>
        <fullName evidence="2">DUF4893 domain-containing protein</fullName>
    </submittedName>
</protein>
<evidence type="ECO:0000313" key="3">
    <source>
        <dbReference type="Proteomes" id="UP000321562"/>
    </source>
</evidence>
<dbReference type="Pfam" id="PF16233">
    <property type="entry name" value="DUF4893"/>
    <property type="match status" value="1"/>
</dbReference>
<evidence type="ECO:0000313" key="2">
    <source>
        <dbReference type="EMBL" id="TXB70456.1"/>
    </source>
</evidence>
<sequence length="204" mass="22170">MRRTAIAALTLCLSLPVYGQETGPMTLSDGTTVRPDDADRLNNFSVHFSGALRQAFNSENSDDVAMLVQSLRGPAMPPNEAMDALQGDWKCRTIKAGESSALIVYGNFDCRVEGNSFEKTSGSQRTRGTVHEDAGRLIYLGTGFVQGSEVPDYAALAPDPLNAPVIGQVWSDIALVEVVSRDRARMIFPDPALESQMNVIYLTR</sequence>
<gene>
    <name evidence="2" type="ORF">FQV27_00845</name>
</gene>
<dbReference type="InterPro" id="IPR032609">
    <property type="entry name" value="DUF4893"/>
</dbReference>
<evidence type="ECO:0000256" key="1">
    <source>
        <dbReference type="SAM" id="SignalP"/>
    </source>
</evidence>
<reference evidence="2 3" key="1">
    <citation type="submission" date="2019-08" db="EMBL/GenBank/DDBJ databases">
        <authorList>
            <person name="Ye J."/>
        </authorList>
    </citation>
    <scope>NUCLEOTIDE SEQUENCE [LARGE SCALE GENOMIC DNA]</scope>
    <source>
        <strain evidence="2 3">TK008</strain>
    </source>
</reference>
<name>A0A5C6S7N3_9RHOB</name>